<dbReference type="InterPro" id="IPR056790">
    <property type="entry name" value="Ribophorin_II_C"/>
</dbReference>
<evidence type="ECO:0000256" key="8">
    <source>
        <dbReference type="SAM" id="Phobius"/>
    </source>
</evidence>
<dbReference type="GO" id="GO:0006487">
    <property type="term" value="P:protein N-linked glycosylation"/>
    <property type="evidence" value="ECO:0007669"/>
    <property type="project" value="TreeGrafter"/>
</dbReference>
<keyword evidence="6 8" id="KW-0472">Membrane</keyword>
<keyword evidence="3" id="KW-0732">Signal</keyword>
<feature type="compositionally biased region" description="Basic and acidic residues" evidence="7">
    <location>
        <begin position="193"/>
        <end position="205"/>
    </location>
</feature>
<dbReference type="EMBL" id="SPUK01000006">
    <property type="protein sequence ID" value="TQV96442.1"/>
    <property type="molecule type" value="Genomic_DNA"/>
</dbReference>
<gene>
    <name evidence="10" type="ORF">IF1G_05025</name>
</gene>
<evidence type="ECO:0000256" key="6">
    <source>
        <dbReference type="ARBA" id="ARBA00023136"/>
    </source>
</evidence>
<comment type="caution">
    <text evidence="10">The sequence shown here is derived from an EMBL/GenBank/DDBJ whole genome shotgun (WGS) entry which is preliminary data.</text>
</comment>
<dbReference type="Proteomes" id="UP000315783">
    <property type="component" value="Unassembled WGS sequence"/>
</dbReference>
<keyword evidence="10" id="KW-0808">Transferase</keyword>
<dbReference type="STRING" id="43265.A0A545V403"/>
<dbReference type="GO" id="GO:0016740">
    <property type="term" value="F:transferase activity"/>
    <property type="evidence" value="ECO:0007669"/>
    <property type="project" value="UniProtKB-KW"/>
</dbReference>
<keyword evidence="11" id="KW-1185">Reference proteome</keyword>
<protein>
    <submittedName>
        <fullName evidence="10">Oligosaccharyltransferase subunit ribophorin II</fullName>
    </submittedName>
</protein>
<dbReference type="GO" id="GO:0008250">
    <property type="term" value="C:oligosaccharyltransferase complex"/>
    <property type="evidence" value="ECO:0007669"/>
    <property type="project" value="InterPro"/>
</dbReference>
<keyword evidence="2 8" id="KW-0812">Transmembrane</keyword>
<evidence type="ECO:0000256" key="7">
    <source>
        <dbReference type="SAM" id="MobiDB-lite"/>
    </source>
</evidence>
<feature type="region of interest" description="Disordered" evidence="7">
    <location>
        <begin position="1"/>
        <end position="23"/>
    </location>
</feature>
<organism evidence="10 11">
    <name type="scientific">Cordyceps javanica</name>
    <dbReference type="NCBI Taxonomy" id="43265"/>
    <lineage>
        <taxon>Eukaryota</taxon>
        <taxon>Fungi</taxon>
        <taxon>Dikarya</taxon>
        <taxon>Ascomycota</taxon>
        <taxon>Pezizomycotina</taxon>
        <taxon>Sordariomycetes</taxon>
        <taxon>Hypocreomycetidae</taxon>
        <taxon>Hypocreales</taxon>
        <taxon>Cordycipitaceae</taxon>
        <taxon>Cordyceps</taxon>
    </lineage>
</organism>
<evidence type="ECO:0000256" key="5">
    <source>
        <dbReference type="ARBA" id="ARBA00022989"/>
    </source>
</evidence>
<dbReference type="AlphaFoldDB" id="A0A545V403"/>
<keyword evidence="4" id="KW-0256">Endoplasmic reticulum</keyword>
<evidence type="ECO:0000313" key="10">
    <source>
        <dbReference type="EMBL" id="TQV96442.1"/>
    </source>
</evidence>
<evidence type="ECO:0000256" key="4">
    <source>
        <dbReference type="ARBA" id="ARBA00022824"/>
    </source>
</evidence>
<feature type="region of interest" description="Disordered" evidence="7">
    <location>
        <begin position="179"/>
        <end position="207"/>
    </location>
</feature>
<comment type="subcellular location">
    <subcellularLocation>
        <location evidence="1">Endoplasmic reticulum membrane</location>
        <topology evidence="1">Multi-pass membrane protein</topology>
    </subcellularLocation>
</comment>
<name>A0A545V403_9HYPO</name>
<evidence type="ECO:0000259" key="9">
    <source>
        <dbReference type="Pfam" id="PF25147"/>
    </source>
</evidence>
<feature type="domain" description="Ribophorin II C-terminal" evidence="9">
    <location>
        <begin position="89"/>
        <end position="119"/>
    </location>
</feature>
<evidence type="ECO:0000256" key="3">
    <source>
        <dbReference type="ARBA" id="ARBA00022729"/>
    </source>
</evidence>
<evidence type="ECO:0000256" key="2">
    <source>
        <dbReference type="ARBA" id="ARBA00022692"/>
    </source>
</evidence>
<evidence type="ECO:0000313" key="11">
    <source>
        <dbReference type="Proteomes" id="UP000315783"/>
    </source>
</evidence>
<dbReference type="PANTHER" id="PTHR12640:SF0">
    <property type="entry name" value="DOLICHYL-DIPHOSPHOOLIGOSACCHARIDE--PROTEIN GLYCOSYLTRANSFERASE SUBUNIT 2"/>
    <property type="match status" value="1"/>
</dbReference>
<sequence length="216" mass="23811">MGEEGETTNTQRRTHSRMLTRRQTQKDLPVQLLKSATPLEAKIVLGSFGSSKAIVASIFDIQVVRDANSASTYEAPLRYGKRPEIHHIFRADPKNPPKIISLAFAAAVLAAIPVLFIMACSWCQPQPRRQGSQCGPRFARRLLRLHCGDGGCLLPVLQQLEPFPDSPSHCCRGRGCVPERKQRPGRGAAPPSRGREIEAAGEKKSAGHALAYVRWR</sequence>
<feature type="transmembrane region" description="Helical" evidence="8">
    <location>
        <begin position="99"/>
        <end position="119"/>
    </location>
</feature>
<keyword evidence="5 8" id="KW-1133">Transmembrane helix</keyword>
<accession>A0A545V403</accession>
<dbReference type="Pfam" id="PF25147">
    <property type="entry name" value="Ribophorin_II_C"/>
    <property type="match status" value="1"/>
</dbReference>
<reference evidence="10 11" key="1">
    <citation type="journal article" date="2019" name="Appl. Microbiol. Biotechnol.">
        <title>Genome sequence of Isaria javanica and comparative genome analysis insights into family S53 peptidase evolution in fungal entomopathogens.</title>
        <authorList>
            <person name="Lin R."/>
            <person name="Zhang X."/>
            <person name="Xin B."/>
            <person name="Zou M."/>
            <person name="Gao Y."/>
            <person name="Qin F."/>
            <person name="Hu Q."/>
            <person name="Xie B."/>
            <person name="Cheng X."/>
        </authorList>
    </citation>
    <scope>NUCLEOTIDE SEQUENCE [LARGE SCALE GENOMIC DNA]</scope>
    <source>
        <strain evidence="10 11">IJ1G</strain>
    </source>
</reference>
<dbReference type="UniPathway" id="UPA00378"/>
<dbReference type="InterPro" id="IPR008814">
    <property type="entry name" value="Swp1"/>
</dbReference>
<evidence type="ECO:0000256" key="1">
    <source>
        <dbReference type="ARBA" id="ARBA00004477"/>
    </source>
</evidence>
<proteinExistence type="predicted"/>
<dbReference type="PANTHER" id="PTHR12640">
    <property type="entry name" value="RIBOPHORIN II"/>
    <property type="match status" value="1"/>
</dbReference>